<feature type="region of interest" description="Disordered" evidence="2">
    <location>
        <begin position="127"/>
        <end position="195"/>
    </location>
</feature>
<evidence type="ECO:0000256" key="1">
    <source>
        <dbReference type="ARBA" id="ARBA00022598"/>
    </source>
</evidence>
<dbReference type="Pfam" id="PF00501">
    <property type="entry name" value="AMP-binding"/>
    <property type="match status" value="1"/>
</dbReference>
<dbReference type="InterPro" id="IPR000873">
    <property type="entry name" value="AMP-dep_synth/lig_dom"/>
</dbReference>
<dbReference type="Gene3D" id="3.40.50.980">
    <property type="match status" value="1"/>
</dbReference>
<evidence type="ECO:0000313" key="4">
    <source>
        <dbReference type="EMBL" id="GMA37527.1"/>
    </source>
</evidence>
<dbReference type="PANTHER" id="PTHR43767:SF8">
    <property type="entry name" value="LONG-CHAIN-FATTY-ACID--COA LIGASE"/>
    <property type="match status" value="1"/>
</dbReference>
<feature type="compositionally biased region" description="Basic and acidic residues" evidence="2">
    <location>
        <begin position="183"/>
        <end position="195"/>
    </location>
</feature>
<dbReference type="InterPro" id="IPR050237">
    <property type="entry name" value="ATP-dep_AMP-bd_enzyme"/>
</dbReference>
<gene>
    <name evidence="4" type="ORF">GCM10025876_37310</name>
</gene>
<evidence type="ECO:0000259" key="3">
    <source>
        <dbReference type="Pfam" id="PF00501"/>
    </source>
</evidence>
<name>A0ABQ6IHZ1_9MICO</name>
<keyword evidence="1" id="KW-0436">Ligase</keyword>
<sequence length="195" mass="21343">MEMQMTTQPVNLDPVGDASRPWFAHYPPGVTPRISAPAEHSLGELAHAAAEHHGDRTAFSNLGGTLSFREVDEIATRIASYLQNELGLTKGDRIVLQMPNLLQYPVALYGALRAGLVVVNANPLYTATEPCGGPQGRRAARHDRAGKLRGHRLQGGRRHHHRAHDRDRGRGHAPPAQARHRQPGREAGQEDGPRL</sequence>
<evidence type="ECO:0000256" key="2">
    <source>
        <dbReference type="SAM" id="MobiDB-lite"/>
    </source>
</evidence>
<feature type="compositionally biased region" description="Basic residues" evidence="2">
    <location>
        <begin position="147"/>
        <end position="163"/>
    </location>
</feature>
<keyword evidence="5" id="KW-1185">Reference proteome</keyword>
<comment type="caution">
    <text evidence="4">The sequence shown here is derived from an EMBL/GenBank/DDBJ whole genome shotgun (WGS) entry which is preliminary data.</text>
</comment>
<dbReference type="EMBL" id="BSUN01000001">
    <property type="protein sequence ID" value="GMA37527.1"/>
    <property type="molecule type" value="Genomic_DNA"/>
</dbReference>
<accession>A0ABQ6IHZ1</accession>
<organism evidence="4 5">
    <name type="scientific">Demequina litorisediminis</name>
    <dbReference type="NCBI Taxonomy" id="1849022"/>
    <lineage>
        <taxon>Bacteria</taxon>
        <taxon>Bacillati</taxon>
        <taxon>Actinomycetota</taxon>
        <taxon>Actinomycetes</taxon>
        <taxon>Micrococcales</taxon>
        <taxon>Demequinaceae</taxon>
        <taxon>Demequina</taxon>
    </lineage>
</organism>
<dbReference type="PANTHER" id="PTHR43767">
    <property type="entry name" value="LONG-CHAIN-FATTY-ACID--COA LIGASE"/>
    <property type="match status" value="1"/>
</dbReference>
<feature type="domain" description="AMP-dependent synthetase/ligase" evidence="3">
    <location>
        <begin position="48"/>
        <end position="129"/>
    </location>
</feature>
<proteinExistence type="predicted"/>
<dbReference type="SUPFAM" id="SSF56801">
    <property type="entry name" value="Acetyl-CoA synthetase-like"/>
    <property type="match status" value="1"/>
</dbReference>
<evidence type="ECO:0000313" key="5">
    <source>
        <dbReference type="Proteomes" id="UP001157125"/>
    </source>
</evidence>
<protein>
    <recommendedName>
        <fullName evidence="3">AMP-dependent synthetase/ligase domain-containing protein</fullName>
    </recommendedName>
</protein>
<dbReference type="Proteomes" id="UP001157125">
    <property type="component" value="Unassembled WGS sequence"/>
</dbReference>
<reference evidence="5" key="1">
    <citation type="journal article" date="2019" name="Int. J. Syst. Evol. Microbiol.">
        <title>The Global Catalogue of Microorganisms (GCM) 10K type strain sequencing project: providing services to taxonomists for standard genome sequencing and annotation.</title>
        <authorList>
            <consortium name="The Broad Institute Genomics Platform"/>
            <consortium name="The Broad Institute Genome Sequencing Center for Infectious Disease"/>
            <person name="Wu L."/>
            <person name="Ma J."/>
        </authorList>
    </citation>
    <scope>NUCLEOTIDE SEQUENCE [LARGE SCALE GENOMIC DNA]</scope>
    <source>
        <strain evidence="5">NBRC 112299</strain>
    </source>
</reference>